<keyword evidence="1" id="KW-0732">Signal</keyword>
<comment type="caution">
    <text evidence="2">The sequence shown here is derived from an EMBL/GenBank/DDBJ whole genome shotgun (WGS) entry which is preliminary data.</text>
</comment>
<dbReference type="RefSeq" id="WP_117001667.1">
    <property type="nucleotide sequence ID" value="NZ_BMJS01000004.1"/>
</dbReference>
<name>A0A8J3E8K1_9GAMM</name>
<keyword evidence="3" id="KW-1185">Reference proteome</keyword>
<sequence length="154" mass="17520">MKKYFYILSLSAFAVSIYASNVFMSPFLDKNEAKEILNIYDKSGMDKMIEYASNKGLVVYTNMDTQKTAVGKQITVLKQITNKNVIDYYAIAGEPVNDTLSRWFSYNNYRLATQFSNDIHVKQTMHYEGSIISSKDNPIDLLLGGNIDKVNSKK</sequence>
<dbReference type="AlphaFoldDB" id="A0A8J3E8K1"/>
<evidence type="ECO:0000313" key="2">
    <source>
        <dbReference type="EMBL" id="GGF92092.1"/>
    </source>
</evidence>
<gene>
    <name evidence="2" type="ORF">GCM10010995_06560</name>
</gene>
<reference evidence="2" key="2">
    <citation type="submission" date="2020-09" db="EMBL/GenBank/DDBJ databases">
        <authorList>
            <person name="Sun Q."/>
            <person name="Zhou Y."/>
        </authorList>
    </citation>
    <scope>NUCLEOTIDE SEQUENCE</scope>
    <source>
        <strain evidence="2">CGMCC 1.15758</strain>
    </source>
</reference>
<reference evidence="2" key="1">
    <citation type="journal article" date="2014" name="Int. J. Syst. Evol. Microbiol.">
        <title>Complete genome sequence of Corynebacterium casei LMG S-19264T (=DSM 44701T), isolated from a smear-ripened cheese.</title>
        <authorList>
            <consortium name="US DOE Joint Genome Institute (JGI-PGF)"/>
            <person name="Walter F."/>
            <person name="Albersmeier A."/>
            <person name="Kalinowski J."/>
            <person name="Ruckert C."/>
        </authorList>
    </citation>
    <scope>NUCLEOTIDE SEQUENCE</scope>
    <source>
        <strain evidence="2">CGMCC 1.15758</strain>
    </source>
</reference>
<dbReference type="EMBL" id="BMJS01000004">
    <property type="protein sequence ID" value="GGF92092.1"/>
    <property type="molecule type" value="Genomic_DNA"/>
</dbReference>
<dbReference type="Proteomes" id="UP000636949">
    <property type="component" value="Unassembled WGS sequence"/>
</dbReference>
<proteinExistence type="predicted"/>
<feature type="signal peptide" evidence="1">
    <location>
        <begin position="1"/>
        <end position="19"/>
    </location>
</feature>
<accession>A0A8J3E8K1</accession>
<evidence type="ECO:0000313" key="3">
    <source>
        <dbReference type="Proteomes" id="UP000636949"/>
    </source>
</evidence>
<evidence type="ECO:0000256" key="1">
    <source>
        <dbReference type="SAM" id="SignalP"/>
    </source>
</evidence>
<organism evidence="2 3">
    <name type="scientific">Cysteiniphilum litorale</name>
    <dbReference type="NCBI Taxonomy" id="2056700"/>
    <lineage>
        <taxon>Bacteria</taxon>
        <taxon>Pseudomonadati</taxon>
        <taxon>Pseudomonadota</taxon>
        <taxon>Gammaproteobacteria</taxon>
        <taxon>Thiotrichales</taxon>
        <taxon>Fastidiosibacteraceae</taxon>
        <taxon>Cysteiniphilum</taxon>
    </lineage>
</organism>
<protein>
    <submittedName>
        <fullName evidence="2">Uncharacterized protein</fullName>
    </submittedName>
</protein>
<feature type="chain" id="PRO_5035176833" evidence="1">
    <location>
        <begin position="20"/>
        <end position="154"/>
    </location>
</feature>